<comment type="similarity">
    <text evidence="1">Belongs to the carotenoid/retinoid oxidoreductase family. CrtISO subfamily.</text>
</comment>
<dbReference type="RefSeq" id="XP_002110482.1">
    <property type="nucleotide sequence ID" value="XM_002110446.1"/>
</dbReference>
<dbReference type="OrthoDB" id="38045at2759"/>
<reference evidence="7 8" key="1">
    <citation type="journal article" date="2008" name="Nature">
        <title>The Trichoplax genome and the nature of placozoans.</title>
        <authorList>
            <person name="Srivastava M."/>
            <person name="Begovic E."/>
            <person name="Chapman J."/>
            <person name="Putnam N.H."/>
            <person name="Hellsten U."/>
            <person name="Kawashima T."/>
            <person name="Kuo A."/>
            <person name="Mitros T."/>
            <person name="Salamov A."/>
            <person name="Carpenter M.L."/>
            <person name="Signorovitch A.Y."/>
            <person name="Moreno M.A."/>
            <person name="Kamm K."/>
            <person name="Grimwood J."/>
            <person name="Schmutz J."/>
            <person name="Shapiro H."/>
            <person name="Grigoriev I.V."/>
            <person name="Buss L.W."/>
            <person name="Schierwater B."/>
            <person name="Dellaporta S.L."/>
            <person name="Rokhsar D.S."/>
        </authorList>
    </citation>
    <scope>NUCLEOTIDE SEQUENCE [LARGE SCALE GENOMIC DNA]</scope>
    <source>
        <strain evidence="7 8">Grell-BS-1999</strain>
    </source>
</reference>
<evidence type="ECO:0000313" key="7">
    <source>
        <dbReference type="EMBL" id="EDV26486.1"/>
    </source>
</evidence>
<dbReference type="Proteomes" id="UP000009022">
    <property type="component" value="Unassembled WGS sequence"/>
</dbReference>
<keyword evidence="3" id="KW-0732">Signal</keyword>
<evidence type="ECO:0000256" key="3">
    <source>
        <dbReference type="ARBA" id="ARBA00022729"/>
    </source>
</evidence>
<evidence type="ECO:0000256" key="5">
    <source>
        <dbReference type="ARBA" id="ARBA00022857"/>
    </source>
</evidence>
<dbReference type="KEGG" id="tad:TRIADDRAFT_22982"/>
<dbReference type="EMBL" id="DS985243">
    <property type="protein sequence ID" value="EDV26486.1"/>
    <property type="molecule type" value="Genomic_DNA"/>
</dbReference>
<dbReference type="PhylomeDB" id="B3RSB6"/>
<evidence type="ECO:0008006" key="9">
    <source>
        <dbReference type="Google" id="ProtNLM"/>
    </source>
</evidence>
<dbReference type="SUPFAM" id="SSF51905">
    <property type="entry name" value="FAD/NAD(P)-binding domain"/>
    <property type="match status" value="1"/>
</dbReference>
<keyword evidence="4" id="KW-0274">FAD</keyword>
<dbReference type="PANTHER" id="PTHR46091:SF3">
    <property type="entry name" value="AMINE OXIDASE DOMAIN-CONTAINING PROTEIN"/>
    <property type="match status" value="1"/>
</dbReference>
<dbReference type="HOGENOM" id="CLU_019722_1_0_1"/>
<protein>
    <recommendedName>
        <fullName evidence="9">Amine oxidase domain-containing protein</fullName>
    </recommendedName>
</protein>
<name>B3RSB6_TRIAD</name>
<dbReference type="FunCoup" id="B3RSB6">
    <property type="interactions" value="156"/>
</dbReference>
<proteinExistence type="inferred from homology"/>
<evidence type="ECO:0000256" key="4">
    <source>
        <dbReference type="ARBA" id="ARBA00022827"/>
    </source>
</evidence>
<gene>
    <name evidence="7" type="ORF">TRIADDRAFT_22982</name>
</gene>
<dbReference type="AlphaFoldDB" id="B3RSB6"/>
<organism evidence="7 8">
    <name type="scientific">Trichoplax adhaerens</name>
    <name type="common">Trichoplax reptans</name>
    <dbReference type="NCBI Taxonomy" id="10228"/>
    <lineage>
        <taxon>Eukaryota</taxon>
        <taxon>Metazoa</taxon>
        <taxon>Placozoa</taxon>
        <taxon>Uniplacotomia</taxon>
        <taxon>Trichoplacea</taxon>
        <taxon>Trichoplacidae</taxon>
        <taxon>Trichoplax</taxon>
    </lineage>
</organism>
<feature type="non-terminal residue" evidence="7">
    <location>
        <position position="1"/>
    </location>
</feature>
<dbReference type="Gene3D" id="3.50.50.60">
    <property type="entry name" value="FAD/NAD(P)-binding domain"/>
    <property type="match status" value="2"/>
</dbReference>
<dbReference type="GeneID" id="6752237"/>
<dbReference type="CTD" id="6752237"/>
<keyword evidence="5" id="KW-0521">NADP</keyword>
<evidence type="ECO:0000256" key="2">
    <source>
        <dbReference type="ARBA" id="ARBA00022630"/>
    </source>
</evidence>
<dbReference type="InterPro" id="IPR052206">
    <property type="entry name" value="Retinol_saturase"/>
</dbReference>
<dbReference type="STRING" id="10228.B3RSB6"/>
<dbReference type="Pfam" id="PF13450">
    <property type="entry name" value="NAD_binding_8"/>
    <property type="match status" value="1"/>
</dbReference>
<dbReference type="InterPro" id="IPR036188">
    <property type="entry name" value="FAD/NAD-bd_sf"/>
</dbReference>
<evidence type="ECO:0000313" key="8">
    <source>
        <dbReference type="Proteomes" id="UP000009022"/>
    </source>
</evidence>
<evidence type="ECO:0000256" key="6">
    <source>
        <dbReference type="ARBA" id="ARBA00023027"/>
    </source>
</evidence>
<keyword evidence="8" id="KW-1185">Reference proteome</keyword>
<accession>B3RSB6</accession>
<evidence type="ECO:0000256" key="1">
    <source>
        <dbReference type="ARBA" id="ARBA00005855"/>
    </source>
</evidence>
<dbReference type="InParanoid" id="B3RSB6"/>
<keyword evidence="6" id="KW-0520">NAD</keyword>
<dbReference type="GO" id="GO:0016491">
    <property type="term" value="F:oxidoreductase activity"/>
    <property type="evidence" value="ECO:0000318"/>
    <property type="project" value="GO_Central"/>
</dbReference>
<dbReference type="eggNOG" id="KOG4254">
    <property type="taxonomic scope" value="Eukaryota"/>
</dbReference>
<dbReference type="OMA" id="AFMFADW"/>
<sequence length="551" mass="61545">LIKNGFALKKVPENLDAIVIGSGVGGLSVAATLARAGKKVLVLEQHDQAGGCCHTFYEKGYEFDTGIHYIGQMHSNKSLSKFYLDQCSDGQIGWCPMDQAFDIASFGKPEESRKYRILSDVESYKKQLSEYFPEEKDAIEKYVQLVKETSRNSAGMFIVKLLPKWVISGLSATGLLGVITKFFKSSNRSTLEVVSGLTKNKDLQAVFSYIYGDYGTAPKNSSFAIHGLLVNHYMKGAFYPLGGPAEITYHMVSFINKSHGKVLVRAKVSEILLDDNQKAVGVRVVKGGESHCIYAPCIVSDAGVYNTFEKLLPQSITDRSREKFGHLHYAKHGVSYMSVFVGLKGDSKTLNLPNSNLWAYDSNNLSEDMEEYLSMSAAEAASNVPMMFVSFPSAKDTSWQERFPNKSACVIVTLANYEWFEQWEQERVMHRGEDYDSLKEEFGRNIWDKACRFFPQLRDCVDYFDISSPLTHKYYLNADRGDCYGIDHDISRFTLESTTSLRSKTDIPGLYLTGQDIFIDGFTGALMSGLGCSCSILGRNLVSELTKKMKA</sequence>
<keyword evidence="2" id="KW-0285">Flavoprotein</keyword>
<dbReference type="PANTHER" id="PTHR46091">
    <property type="entry name" value="BLR7054 PROTEIN"/>
    <property type="match status" value="1"/>
</dbReference>